<proteinExistence type="predicted"/>
<name>A0A1S6IXV4_9FIRM</name>
<keyword evidence="2" id="KW-1185">Reference proteome</keyword>
<dbReference type="AlphaFoldDB" id="A0A1S6IXV4"/>
<dbReference type="Proteomes" id="UP000189464">
    <property type="component" value="Chromosome"/>
</dbReference>
<dbReference type="OrthoDB" id="1785681at2"/>
<reference evidence="1 2" key="1">
    <citation type="journal article" date="2016" name="Int. J. Syst. Evol. Microbiol.">
        <title>Desulfotomaculum ferrireducens sp. nov., a moderately thermophilic sulfate-reducing and dissimilatory Fe(III)-reducing bacterium isolated from compost.</title>
        <authorList>
            <person name="Yang G."/>
            <person name="Guo J."/>
            <person name="Zhuang L."/>
            <person name="Yuan Y."/>
            <person name="Zhou S."/>
        </authorList>
    </citation>
    <scope>NUCLEOTIDE SEQUENCE [LARGE SCALE GENOMIC DNA]</scope>
    <source>
        <strain evidence="1 2">GSS09</strain>
    </source>
</reference>
<accession>A0A1S6IXV4</accession>
<evidence type="ECO:0000313" key="2">
    <source>
        <dbReference type="Proteomes" id="UP000189464"/>
    </source>
</evidence>
<sequence length="243" mass="26637">MTDRNDSLKRCGCDVWDDCGCKPSDPCSPHPNYDPKLIKEILESICNLKQQIADCENVLNRIVRAIFSDSFGLPEIKSEVSFIESTVTNINNEIISPTFGLQEIKSEVSAILGILEEQNGTVPLGRTTGPIRISTRLESALEVKAYNGTNTPQSVTFVVREFSNCPGDIIDTIVLTNIPPCCVDFGISFFPPDIVTNVVINAFPSTDSGLYLYAATINNVAPTFPKVTEILAEQWLPLATFCV</sequence>
<dbReference type="STRING" id="1833852.B0537_11270"/>
<dbReference type="RefSeq" id="WP_077714672.1">
    <property type="nucleotide sequence ID" value="NZ_CP019698.1"/>
</dbReference>
<dbReference type="EMBL" id="CP019698">
    <property type="protein sequence ID" value="AQS59607.1"/>
    <property type="molecule type" value="Genomic_DNA"/>
</dbReference>
<organism evidence="1 2">
    <name type="scientific">Desulforamulus ferrireducens</name>
    <dbReference type="NCBI Taxonomy" id="1833852"/>
    <lineage>
        <taxon>Bacteria</taxon>
        <taxon>Bacillati</taxon>
        <taxon>Bacillota</taxon>
        <taxon>Clostridia</taxon>
        <taxon>Eubacteriales</taxon>
        <taxon>Peptococcaceae</taxon>
        <taxon>Desulforamulus</taxon>
    </lineage>
</organism>
<evidence type="ECO:0000313" key="1">
    <source>
        <dbReference type="EMBL" id="AQS59607.1"/>
    </source>
</evidence>
<protein>
    <submittedName>
        <fullName evidence="1">Uncharacterized protein</fullName>
    </submittedName>
</protein>
<dbReference type="KEGG" id="dfg:B0537_11270"/>
<gene>
    <name evidence="1" type="ORF">B0537_11270</name>
</gene>